<dbReference type="Proteomes" id="UP001244427">
    <property type="component" value="Unassembled WGS sequence"/>
</dbReference>
<dbReference type="CDD" id="cd00060">
    <property type="entry name" value="FHA"/>
    <property type="match status" value="1"/>
</dbReference>
<evidence type="ECO:0000256" key="1">
    <source>
        <dbReference type="ARBA" id="ARBA00022553"/>
    </source>
</evidence>
<dbReference type="PROSITE" id="PS50006">
    <property type="entry name" value="FHA_DOMAIN"/>
    <property type="match status" value="1"/>
</dbReference>
<organism evidence="3 4">
    <name type="scientific">Microbacterium natoriense</name>
    <dbReference type="NCBI Taxonomy" id="284570"/>
    <lineage>
        <taxon>Bacteria</taxon>
        <taxon>Bacillati</taxon>
        <taxon>Actinomycetota</taxon>
        <taxon>Actinomycetes</taxon>
        <taxon>Micrococcales</taxon>
        <taxon>Microbacteriaceae</taxon>
        <taxon>Microbacterium</taxon>
    </lineage>
</organism>
<dbReference type="Pfam" id="PF00498">
    <property type="entry name" value="FHA"/>
    <property type="match status" value="1"/>
</dbReference>
<name>A0AAW8F259_9MICO</name>
<keyword evidence="1" id="KW-0597">Phosphoprotein</keyword>
<dbReference type="SUPFAM" id="SSF49879">
    <property type="entry name" value="SMAD/FHA domain"/>
    <property type="match status" value="1"/>
</dbReference>
<feature type="domain" description="FHA" evidence="2">
    <location>
        <begin position="11"/>
        <end position="44"/>
    </location>
</feature>
<gene>
    <name evidence="3" type="ORF">QFZ53_002828</name>
</gene>
<dbReference type="InterPro" id="IPR000253">
    <property type="entry name" value="FHA_dom"/>
</dbReference>
<dbReference type="AlphaFoldDB" id="A0AAW8F259"/>
<dbReference type="EMBL" id="JAUSXV010000001">
    <property type="protein sequence ID" value="MDQ0648632.1"/>
    <property type="molecule type" value="Genomic_DNA"/>
</dbReference>
<comment type="caution">
    <text evidence="3">The sequence shown here is derived from an EMBL/GenBank/DDBJ whole genome shotgun (WGS) entry which is preliminary data.</text>
</comment>
<accession>A0AAW8F259</accession>
<reference evidence="3 4" key="1">
    <citation type="submission" date="2023-07" db="EMBL/GenBank/DDBJ databases">
        <title>Comparative genomics of wheat-associated soil bacteria to identify genetic determinants of phenazine resistance.</title>
        <authorList>
            <person name="Mouncey N."/>
        </authorList>
    </citation>
    <scope>NUCLEOTIDE SEQUENCE [LARGE SCALE GENOMIC DNA]</scope>
    <source>
        <strain evidence="3 4">W4I9-1</strain>
    </source>
</reference>
<proteinExistence type="predicted"/>
<protein>
    <submittedName>
        <fullName evidence="3">PSer/pThr/pTyr-binding forkhead associated (FHA) protein</fullName>
    </submittedName>
</protein>
<dbReference type="Gene3D" id="2.60.200.20">
    <property type="match status" value="1"/>
</dbReference>
<keyword evidence="4" id="KW-1185">Reference proteome</keyword>
<evidence type="ECO:0000313" key="4">
    <source>
        <dbReference type="Proteomes" id="UP001244427"/>
    </source>
</evidence>
<evidence type="ECO:0000259" key="2">
    <source>
        <dbReference type="PROSITE" id="PS50006"/>
    </source>
</evidence>
<evidence type="ECO:0000313" key="3">
    <source>
        <dbReference type="EMBL" id="MDQ0648632.1"/>
    </source>
</evidence>
<sequence length="79" mass="8594">MVAIPDLARELSKEHFMLEYDQAGGLTVTDLSSTNGTTLNGVDIAPAIPYGFVFGDLIEAGGHRFRVEARSRVENREVA</sequence>
<dbReference type="InterPro" id="IPR008984">
    <property type="entry name" value="SMAD_FHA_dom_sf"/>
</dbReference>